<evidence type="ECO:0000256" key="1">
    <source>
        <dbReference type="SAM" id="Phobius"/>
    </source>
</evidence>
<keyword evidence="1" id="KW-0812">Transmembrane</keyword>
<dbReference type="Proteomes" id="UP000095284">
    <property type="component" value="Unplaced"/>
</dbReference>
<name>A0A1I7RIB6_BURXY</name>
<feature type="transmembrane region" description="Helical" evidence="1">
    <location>
        <begin position="52"/>
        <end position="68"/>
    </location>
</feature>
<proteinExistence type="predicted"/>
<accession>A0A1I7RIB6</accession>
<keyword evidence="1" id="KW-0472">Membrane</keyword>
<protein>
    <submittedName>
        <fullName evidence="3">MARVEL domain-containing protein</fullName>
    </submittedName>
</protein>
<evidence type="ECO:0000313" key="3">
    <source>
        <dbReference type="WBParaSite" id="BXY_0044500.1"/>
    </source>
</evidence>
<feature type="transmembrane region" description="Helical" evidence="1">
    <location>
        <begin position="25"/>
        <end position="45"/>
    </location>
</feature>
<organism evidence="2 3">
    <name type="scientific">Bursaphelenchus xylophilus</name>
    <name type="common">Pinewood nematode worm</name>
    <name type="synonym">Aphelenchoides xylophilus</name>
    <dbReference type="NCBI Taxonomy" id="6326"/>
    <lineage>
        <taxon>Eukaryota</taxon>
        <taxon>Metazoa</taxon>
        <taxon>Ecdysozoa</taxon>
        <taxon>Nematoda</taxon>
        <taxon>Chromadorea</taxon>
        <taxon>Rhabditida</taxon>
        <taxon>Tylenchina</taxon>
        <taxon>Tylenchomorpha</taxon>
        <taxon>Aphelenchoidea</taxon>
        <taxon>Aphelenchoididae</taxon>
        <taxon>Bursaphelenchus</taxon>
    </lineage>
</organism>
<sequence length="158" mass="17554">MSEEYSAMDVNQVNVGCCGGTVKQVVTRVGIVGCILSLLAVVELFTGGQYSSGNLIYFIFCLLLIYGARSNKPMYFWPFMVYNALLIVANILATVAIIVLYFAAKSHHKKHEDVDNAWVLAVATVILVLITFFNIFFEHVIVTCYKTVRNSGNLMINV</sequence>
<feature type="transmembrane region" description="Helical" evidence="1">
    <location>
        <begin position="80"/>
        <end position="104"/>
    </location>
</feature>
<keyword evidence="1" id="KW-1133">Transmembrane helix</keyword>
<reference evidence="3" key="1">
    <citation type="submission" date="2016-11" db="UniProtKB">
        <authorList>
            <consortium name="WormBaseParasite"/>
        </authorList>
    </citation>
    <scope>IDENTIFICATION</scope>
</reference>
<feature type="transmembrane region" description="Helical" evidence="1">
    <location>
        <begin position="116"/>
        <end position="137"/>
    </location>
</feature>
<evidence type="ECO:0000313" key="2">
    <source>
        <dbReference type="Proteomes" id="UP000095284"/>
    </source>
</evidence>
<dbReference type="AlphaFoldDB" id="A0A1I7RIB6"/>
<dbReference type="WBParaSite" id="BXY_0044500.1">
    <property type="protein sequence ID" value="BXY_0044500.1"/>
    <property type="gene ID" value="BXY_0044500"/>
</dbReference>